<dbReference type="HOGENOM" id="CLU_2150561_0_0_1"/>
<organism evidence="1">
    <name type="scientific">Albugo laibachii Nc14</name>
    <dbReference type="NCBI Taxonomy" id="890382"/>
    <lineage>
        <taxon>Eukaryota</taxon>
        <taxon>Sar</taxon>
        <taxon>Stramenopiles</taxon>
        <taxon>Oomycota</taxon>
        <taxon>Peronosporomycetes</taxon>
        <taxon>Albuginales</taxon>
        <taxon>Albuginaceae</taxon>
        <taxon>Albugo</taxon>
    </lineage>
</organism>
<evidence type="ECO:0000313" key="1">
    <source>
        <dbReference type="EMBL" id="CCA14841.1"/>
    </source>
</evidence>
<dbReference type="EMBL" id="FR824051">
    <property type="protein sequence ID" value="CCA14841.1"/>
    <property type="molecule type" value="Genomic_DNA"/>
</dbReference>
<accession>F0W1B4</accession>
<sequence>MEDYSEKHKVSFKILSNHLDSFLYEWVTPKLTQHPLHYLLERNAQVVAHRLRERIFLLLNVRSEVLARYILNHPSNGLSIVFQIEQHNPCYQHLIRLGQLVQSMPLTPQNDS</sequence>
<protein>
    <submittedName>
        <fullName evidence="1">AlNc14C6G883 protein</fullName>
    </submittedName>
</protein>
<gene>
    <name evidence="1" type="primary">AlNc14C6G883</name>
    <name evidence="1" type="ORF">ALNC14_009840</name>
</gene>
<reference evidence="1" key="2">
    <citation type="submission" date="2011-02" db="EMBL/GenBank/DDBJ databases">
        <authorList>
            <person name="MacLean D."/>
        </authorList>
    </citation>
    <scope>NUCLEOTIDE SEQUENCE</scope>
</reference>
<name>F0W1B4_9STRA</name>
<dbReference type="AlphaFoldDB" id="F0W1B4"/>
<reference evidence="1" key="1">
    <citation type="journal article" date="2011" name="PLoS Biol.">
        <title>Gene gain and loss during evolution of obligate parasitism in the white rust pathogen of Arabidopsis thaliana.</title>
        <authorList>
            <person name="Kemen E."/>
            <person name="Gardiner A."/>
            <person name="Schultz-Larsen T."/>
            <person name="Kemen A.C."/>
            <person name="Balmuth A.L."/>
            <person name="Robert-Seilaniantz A."/>
            <person name="Bailey K."/>
            <person name="Holub E."/>
            <person name="Studholme D.J."/>
            <person name="Maclean D."/>
            <person name="Jones J.D."/>
        </authorList>
    </citation>
    <scope>NUCLEOTIDE SEQUENCE</scope>
</reference>
<proteinExistence type="predicted"/>